<dbReference type="GO" id="GO:0004721">
    <property type="term" value="F:phosphoprotein phosphatase activity"/>
    <property type="evidence" value="ECO:0007669"/>
    <property type="project" value="TreeGrafter"/>
</dbReference>
<dbReference type="RefSeq" id="WP_109359380.1">
    <property type="nucleotide sequence ID" value="NZ_QFRJ01000005.1"/>
</dbReference>
<feature type="transmembrane region" description="Helical" evidence="7">
    <location>
        <begin position="9"/>
        <end position="29"/>
    </location>
</feature>
<reference evidence="9 10" key="1">
    <citation type="submission" date="2018-05" db="EMBL/GenBank/DDBJ databases">
        <title>Brumimicrobium oceani sp. nov., isolated from coastal sediment.</title>
        <authorList>
            <person name="Kou Y."/>
        </authorList>
    </citation>
    <scope>NUCLEOTIDE SEQUENCE [LARGE SCALE GENOMIC DNA]</scope>
    <source>
        <strain evidence="9 10">C305</strain>
    </source>
</reference>
<dbReference type="SMART" id="SM00387">
    <property type="entry name" value="HATPase_c"/>
    <property type="match status" value="1"/>
</dbReference>
<evidence type="ECO:0000256" key="3">
    <source>
        <dbReference type="ARBA" id="ARBA00022553"/>
    </source>
</evidence>
<dbReference type="GO" id="GO:0016036">
    <property type="term" value="P:cellular response to phosphate starvation"/>
    <property type="evidence" value="ECO:0007669"/>
    <property type="project" value="TreeGrafter"/>
</dbReference>
<dbReference type="Gene3D" id="1.10.287.130">
    <property type="match status" value="1"/>
</dbReference>
<dbReference type="Proteomes" id="UP000245370">
    <property type="component" value="Unassembled WGS sequence"/>
</dbReference>
<dbReference type="SMART" id="SM00388">
    <property type="entry name" value="HisKA"/>
    <property type="match status" value="1"/>
</dbReference>
<dbReference type="InterPro" id="IPR005467">
    <property type="entry name" value="His_kinase_dom"/>
</dbReference>
<evidence type="ECO:0000256" key="5">
    <source>
        <dbReference type="ARBA" id="ARBA00022777"/>
    </source>
</evidence>
<gene>
    <name evidence="9" type="ORF">DIT68_08555</name>
</gene>
<sequence length="543" mass="61910">MRKIQLKHIVILISTALIALVFLQLYQAFQLYEKKSEELDTQMVNVLTKVAIRHEKASDLQRYTSFFGKDFSGQYKQALKQEFQNLVPVRESVSIKDTLIYENGRDVKYLQITGDSYDSLTHVTAKHSVLARDISELATYVKEEASKEDPESEGNDLAFQLDKRVVNSLFKKSKYINELMISAFRNNNETSAVERINLAFLDSMISKTFEVEGLETSFNYAIFNEDDQLVEFPSYTDRYNLSIDTSNTKAVRMFPGNIFDEDLTLHVAFPRKNTVLFNEMWLTLAVSILLVLLVVLSFYVMFKTILHQRRLAEVKNDFISNMTHEFKTPISTISLACEAMSDSDMTKNDLSSLTPFVKMIDEENKRLGGLVEQILKTAVLDRGDIKMKRDELELNEIVSRVVAKSKIRIPVGGIRLEQAPGLMPFIGDEVHTNNLVSNLVDNAIKYSKKEVDIFVKTEKISNDEYRLTVQDKGIGIKNEHLDKIFDKLYRVPTGNVHNVKGYGLGLNYVKAIADVQGWKVSVKSKFGEGSTFVLTINKSKEDE</sequence>
<dbReference type="InterPro" id="IPR050351">
    <property type="entry name" value="BphY/WalK/GraS-like"/>
</dbReference>
<dbReference type="Gene3D" id="3.30.565.10">
    <property type="entry name" value="Histidine kinase-like ATPase, C-terminal domain"/>
    <property type="match status" value="1"/>
</dbReference>
<protein>
    <recommendedName>
        <fullName evidence="2">histidine kinase</fullName>
        <ecNumber evidence="2">2.7.13.3</ecNumber>
    </recommendedName>
</protein>
<dbReference type="InterPro" id="IPR036097">
    <property type="entry name" value="HisK_dim/P_sf"/>
</dbReference>
<keyword evidence="5" id="KW-0418">Kinase</keyword>
<dbReference type="Pfam" id="PF02518">
    <property type="entry name" value="HATPase_c"/>
    <property type="match status" value="1"/>
</dbReference>
<dbReference type="GO" id="GO:0005886">
    <property type="term" value="C:plasma membrane"/>
    <property type="evidence" value="ECO:0007669"/>
    <property type="project" value="TreeGrafter"/>
</dbReference>
<evidence type="ECO:0000256" key="4">
    <source>
        <dbReference type="ARBA" id="ARBA00022679"/>
    </source>
</evidence>
<dbReference type="PROSITE" id="PS50109">
    <property type="entry name" value="HIS_KIN"/>
    <property type="match status" value="1"/>
</dbReference>
<organism evidence="9 10">
    <name type="scientific">Brumimicrobium oceani</name>
    <dbReference type="NCBI Taxonomy" id="2100725"/>
    <lineage>
        <taxon>Bacteria</taxon>
        <taxon>Pseudomonadati</taxon>
        <taxon>Bacteroidota</taxon>
        <taxon>Flavobacteriia</taxon>
        <taxon>Flavobacteriales</taxon>
        <taxon>Crocinitomicaceae</taxon>
        <taxon>Brumimicrobium</taxon>
    </lineage>
</organism>
<keyword evidence="7" id="KW-0812">Transmembrane</keyword>
<name>A0A2U2XD04_9FLAO</name>
<dbReference type="InterPro" id="IPR004358">
    <property type="entry name" value="Sig_transdc_His_kin-like_C"/>
</dbReference>
<dbReference type="Pfam" id="PF00512">
    <property type="entry name" value="HisKA"/>
    <property type="match status" value="1"/>
</dbReference>
<dbReference type="SUPFAM" id="SSF55874">
    <property type="entry name" value="ATPase domain of HSP90 chaperone/DNA topoisomerase II/histidine kinase"/>
    <property type="match status" value="1"/>
</dbReference>
<dbReference type="AlphaFoldDB" id="A0A2U2XD04"/>
<dbReference type="InterPro" id="IPR036890">
    <property type="entry name" value="HATPase_C_sf"/>
</dbReference>
<evidence type="ECO:0000313" key="9">
    <source>
        <dbReference type="EMBL" id="PWH85675.1"/>
    </source>
</evidence>
<evidence type="ECO:0000256" key="1">
    <source>
        <dbReference type="ARBA" id="ARBA00000085"/>
    </source>
</evidence>
<keyword evidence="7" id="KW-0472">Membrane</keyword>
<comment type="caution">
    <text evidence="9">The sequence shown here is derived from an EMBL/GenBank/DDBJ whole genome shotgun (WGS) entry which is preliminary data.</text>
</comment>
<dbReference type="OrthoDB" id="1933776at2"/>
<evidence type="ECO:0000256" key="2">
    <source>
        <dbReference type="ARBA" id="ARBA00012438"/>
    </source>
</evidence>
<evidence type="ECO:0000256" key="7">
    <source>
        <dbReference type="SAM" id="Phobius"/>
    </source>
</evidence>
<dbReference type="PANTHER" id="PTHR45453:SF1">
    <property type="entry name" value="PHOSPHATE REGULON SENSOR PROTEIN PHOR"/>
    <property type="match status" value="1"/>
</dbReference>
<comment type="catalytic activity">
    <reaction evidence="1">
        <text>ATP + protein L-histidine = ADP + protein N-phospho-L-histidine.</text>
        <dbReference type="EC" id="2.7.13.3"/>
    </reaction>
</comment>
<reference evidence="9 10" key="2">
    <citation type="submission" date="2018-05" db="EMBL/GenBank/DDBJ databases">
        <authorList>
            <person name="Lanie J.A."/>
            <person name="Ng W.-L."/>
            <person name="Kazmierczak K.M."/>
            <person name="Andrzejewski T.M."/>
            <person name="Davidsen T.M."/>
            <person name="Wayne K.J."/>
            <person name="Tettelin H."/>
            <person name="Glass J.I."/>
            <person name="Rusch D."/>
            <person name="Podicherti R."/>
            <person name="Tsui H.-C.T."/>
            <person name="Winkler M.E."/>
        </authorList>
    </citation>
    <scope>NUCLEOTIDE SEQUENCE [LARGE SCALE GENOMIC DNA]</scope>
    <source>
        <strain evidence="9 10">C305</strain>
    </source>
</reference>
<evidence type="ECO:0000259" key="8">
    <source>
        <dbReference type="PROSITE" id="PS50109"/>
    </source>
</evidence>
<proteinExistence type="predicted"/>
<dbReference type="CDD" id="cd00075">
    <property type="entry name" value="HATPase"/>
    <property type="match status" value="1"/>
</dbReference>
<keyword evidence="4" id="KW-0808">Transferase</keyword>
<dbReference type="InterPro" id="IPR003594">
    <property type="entry name" value="HATPase_dom"/>
</dbReference>
<evidence type="ECO:0000313" key="10">
    <source>
        <dbReference type="Proteomes" id="UP000245370"/>
    </source>
</evidence>
<dbReference type="PRINTS" id="PR00344">
    <property type="entry name" value="BCTRLSENSOR"/>
</dbReference>
<dbReference type="SUPFAM" id="SSF47384">
    <property type="entry name" value="Homodimeric domain of signal transducing histidine kinase"/>
    <property type="match status" value="1"/>
</dbReference>
<dbReference type="GO" id="GO:0000155">
    <property type="term" value="F:phosphorelay sensor kinase activity"/>
    <property type="evidence" value="ECO:0007669"/>
    <property type="project" value="InterPro"/>
</dbReference>
<feature type="domain" description="Histidine kinase" evidence="8">
    <location>
        <begin position="321"/>
        <end position="540"/>
    </location>
</feature>
<dbReference type="EMBL" id="QFRJ01000005">
    <property type="protein sequence ID" value="PWH85675.1"/>
    <property type="molecule type" value="Genomic_DNA"/>
</dbReference>
<dbReference type="CDD" id="cd00082">
    <property type="entry name" value="HisKA"/>
    <property type="match status" value="1"/>
</dbReference>
<dbReference type="PANTHER" id="PTHR45453">
    <property type="entry name" value="PHOSPHATE REGULON SENSOR PROTEIN PHOR"/>
    <property type="match status" value="1"/>
</dbReference>
<evidence type="ECO:0000256" key="6">
    <source>
        <dbReference type="ARBA" id="ARBA00023012"/>
    </source>
</evidence>
<keyword evidence="3" id="KW-0597">Phosphoprotein</keyword>
<accession>A0A2U2XD04</accession>
<keyword evidence="6" id="KW-0902">Two-component regulatory system</keyword>
<feature type="transmembrane region" description="Helical" evidence="7">
    <location>
        <begin position="280"/>
        <end position="302"/>
    </location>
</feature>
<keyword evidence="7" id="KW-1133">Transmembrane helix</keyword>
<dbReference type="InterPro" id="IPR003661">
    <property type="entry name" value="HisK_dim/P_dom"/>
</dbReference>
<dbReference type="EC" id="2.7.13.3" evidence="2"/>
<keyword evidence="10" id="KW-1185">Reference proteome</keyword>